<evidence type="ECO:0000256" key="14">
    <source>
        <dbReference type="ARBA" id="ARBA00023136"/>
    </source>
</evidence>
<evidence type="ECO:0000256" key="3">
    <source>
        <dbReference type="ARBA" id="ARBA00022448"/>
    </source>
</evidence>
<comment type="similarity">
    <text evidence="2 17">Belongs to the alternative oxidase family.</text>
</comment>
<keyword evidence="4 17" id="KW-0679">Respiratory chain</keyword>
<keyword evidence="5 17" id="KW-0812">Transmembrane</keyword>
<feature type="binding site" evidence="16">
    <location>
        <position position="252"/>
    </location>
    <ligand>
        <name>Fe cation</name>
        <dbReference type="ChEBI" id="CHEBI:24875"/>
        <label>2</label>
    </ligand>
</feature>
<evidence type="ECO:0000256" key="13">
    <source>
        <dbReference type="ARBA" id="ARBA00023128"/>
    </source>
</evidence>
<evidence type="ECO:0000256" key="5">
    <source>
        <dbReference type="ARBA" id="ARBA00022692"/>
    </source>
</evidence>
<evidence type="ECO:0000256" key="18">
    <source>
        <dbReference type="SAM" id="Phobius"/>
    </source>
</evidence>
<evidence type="ECO:0000256" key="7">
    <source>
        <dbReference type="ARBA" id="ARBA00022792"/>
    </source>
</evidence>
<feature type="binding site" evidence="16">
    <location>
        <position position="201"/>
    </location>
    <ligand>
        <name>Fe cation</name>
        <dbReference type="ChEBI" id="CHEBI:24875"/>
        <label>1</label>
    </ligand>
</feature>
<dbReference type="GO" id="GO:0098803">
    <property type="term" value="C:respiratory chain complex"/>
    <property type="evidence" value="ECO:0007669"/>
    <property type="project" value="UniProtKB-UniRule"/>
</dbReference>
<evidence type="ECO:0000313" key="20">
    <source>
        <dbReference type="Proteomes" id="UP000559256"/>
    </source>
</evidence>
<gene>
    <name evidence="19" type="ORF">D9758_002549</name>
</gene>
<keyword evidence="11 17" id="KW-0560">Oxidoreductase</keyword>
<keyword evidence="7" id="KW-0999">Mitochondrion inner membrane</keyword>
<keyword evidence="8" id="KW-0809">Transit peptide</keyword>
<dbReference type="GO" id="GO:0009916">
    <property type="term" value="F:alternative oxidase activity"/>
    <property type="evidence" value="ECO:0007669"/>
    <property type="project" value="UniProtKB-UniRule"/>
</dbReference>
<feature type="transmembrane region" description="Helical" evidence="18">
    <location>
        <begin position="216"/>
        <end position="239"/>
    </location>
</feature>
<dbReference type="Gene3D" id="1.20.1260.140">
    <property type="entry name" value="Alternative oxidase"/>
    <property type="match status" value="1"/>
</dbReference>
<dbReference type="FunFam" id="1.20.1260.140:FF:000002">
    <property type="entry name" value="Alternative oxidase"/>
    <property type="match status" value="1"/>
</dbReference>
<organism evidence="19 20">
    <name type="scientific">Tetrapyrgos nigripes</name>
    <dbReference type="NCBI Taxonomy" id="182062"/>
    <lineage>
        <taxon>Eukaryota</taxon>
        <taxon>Fungi</taxon>
        <taxon>Dikarya</taxon>
        <taxon>Basidiomycota</taxon>
        <taxon>Agaricomycotina</taxon>
        <taxon>Agaricomycetes</taxon>
        <taxon>Agaricomycetidae</taxon>
        <taxon>Agaricales</taxon>
        <taxon>Marasmiineae</taxon>
        <taxon>Marasmiaceae</taxon>
        <taxon>Tetrapyrgos</taxon>
    </lineage>
</organism>
<feature type="binding site" evidence="16">
    <location>
        <position position="306"/>
    </location>
    <ligand>
        <name>Fe cation</name>
        <dbReference type="ChEBI" id="CHEBI:24875"/>
        <label>1</label>
    </ligand>
</feature>
<evidence type="ECO:0000256" key="9">
    <source>
        <dbReference type="ARBA" id="ARBA00022982"/>
    </source>
</evidence>
<dbReference type="GO" id="GO:0005743">
    <property type="term" value="C:mitochondrial inner membrane"/>
    <property type="evidence" value="ECO:0007669"/>
    <property type="project" value="UniProtKB-SubCell"/>
</dbReference>
<evidence type="ECO:0000256" key="16">
    <source>
        <dbReference type="PIRSR" id="PIRSR005229-1"/>
    </source>
</evidence>
<dbReference type="PANTHER" id="PTHR31803:SF3">
    <property type="entry name" value="ALTERNATIVE OXIDASE"/>
    <property type="match status" value="1"/>
</dbReference>
<keyword evidence="20" id="KW-1185">Reference proteome</keyword>
<dbReference type="Pfam" id="PF01786">
    <property type="entry name" value="AOX"/>
    <property type="match status" value="1"/>
</dbReference>
<feature type="binding site" evidence="16">
    <location>
        <position position="204"/>
    </location>
    <ligand>
        <name>Fe cation</name>
        <dbReference type="ChEBI" id="CHEBI:24875"/>
        <label>1</label>
    </ligand>
</feature>
<keyword evidence="9 17" id="KW-0249">Electron transport</keyword>
<name>A0A8H5GR32_9AGAR</name>
<evidence type="ECO:0000256" key="15">
    <source>
        <dbReference type="ARBA" id="ARBA00025285"/>
    </source>
</evidence>
<comment type="cofactor">
    <cofactor evidence="16 17">
        <name>Fe cation</name>
        <dbReference type="ChEBI" id="CHEBI:24875"/>
    </cofactor>
    <text evidence="16 17">Binds 2 iron ions per subunit.</text>
</comment>
<comment type="function">
    <text evidence="15">Catalyzes cyanide-resistant oxygen consumption. May increase respiration when the cytochrome respiratory pathway is restricted, or in response to low temperatures.</text>
</comment>
<sequence length="375" mass="42457">MLRIVPNAGRIGAFNVVGAYAHAGRCSSAYFARRTLATATDRNSVSTPPVPSALTQPDVVTTVNTQTGGANSKIHTGDWVLFHPVYSPEELRAVDVLHREATCLSDKLAANLVKLSRWGYDFVSGYKHKEIPPGKDMSLAELRKEGYLLDDKQWLSRILFLESIAGVPGMVAATLRHLQSLRLMRRDNGWIHTCLEEAENERMHLMTFMTLRQPSIIFRALILGAQGVFYNLFFLGYLISPRTCHRFVGHLEEEAVVTYTRCIEEIEAGRVPEWSDRPAPQIAIDYWRLPPDATLLDVIYAVRSDETTHRFVNHSLANLDVNHDVNPFALREPDMHTKGKKIAFEREEAESYLNETRKLFQTEAKKQSESDHSSH</sequence>
<evidence type="ECO:0000256" key="6">
    <source>
        <dbReference type="ARBA" id="ARBA00022723"/>
    </source>
</evidence>
<dbReference type="EMBL" id="JAACJM010000013">
    <property type="protein sequence ID" value="KAF5369446.1"/>
    <property type="molecule type" value="Genomic_DNA"/>
</dbReference>
<dbReference type="CDD" id="cd01053">
    <property type="entry name" value="AOX"/>
    <property type="match status" value="1"/>
</dbReference>
<dbReference type="GO" id="GO:0046872">
    <property type="term" value="F:metal ion binding"/>
    <property type="evidence" value="ECO:0007669"/>
    <property type="project" value="UniProtKB-UniRule"/>
</dbReference>
<comment type="caution">
    <text evidence="19">The sequence shown here is derived from an EMBL/GenBank/DDBJ whole genome shotgun (WGS) entry which is preliminary data.</text>
</comment>
<feature type="binding site" evidence="16">
    <location>
        <position position="306"/>
    </location>
    <ligand>
        <name>Fe cation</name>
        <dbReference type="ChEBI" id="CHEBI:24875"/>
        <label>2</label>
    </ligand>
</feature>
<evidence type="ECO:0000256" key="2">
    <source>
        <dbReference type="ARBA" id="ARBA00008388"/>
    </source>
</evidence>
<feature type="binding site" evidence="16">
    <location>
        <position position="162"/>
    </location>
    <ligand>
        <name>Fe cation</name>
        <dbReference type="ChEBI" id="CHEBI:24875"/>
        <label>1</label>
    </ligand>
</feature>
<evidence type="ECO:0000256" key="8">
    <source>
        <dbReference type="ARBA" id="ARBA00022946"/>
    </source>
</evidence>
<accession>A0A8H5GR32</accession>
<protein>
    <recommendedName>
        <fullName evidence="17">Alternative oxidase</fullName>
        <ecNumber evidence="17">1.-.-.-</ecNumber>
    </recommendedName>
</protein>
<feature type="binding site" evidence="16">
    <location>
        <position position="201"/>
    </location>
    <ligand>
        <name>Fe cation</name>
        <dbReference type="ChEBI" id="CHEBI:24875"/>
        <label>2</label>
    </ligand>
</feature>
<dbReference type="OrthoDB" id="16906at2759"/>
<reference evidence="19 20" key="1">
    <citation type="journal article" date="2020" name="ISME J.">
        <title>Uncovering the hidden diversity of litter-decomposition mechanisms in mushroom-forming fungi.</title>
        <authorList>
            <person name="Floudas D."/>
            <person name="Bentzer J."/>
            <person name="Ahren D."/>
            <person name="Johansson T."/>
            <person name="Persson P."/>
            <person name="Tunlid A."/>
        </authorList>
    </citation>
    <scope>NUCLEOTIDE SEQUENCE [LARGE SCALE GENOMIC DNA]</scope>
    <source>
        <strain evidence="19 20">CBS 291.85</strain>
    </source>
</reference>
<dbReference type="PANTHER" id="PTHR31803">
    <property type="entry name" value="ALTERNATIVE OXIDASE"/>
    <property type="match status" value="1"/>
</dbReference>
<dbReference type="InterPro" id="IPR002680">
    <property type="entry name" value="AOX"/>
</dbReference>
<evidence type="ECO:0000313" key="19">
    <source>
        <dbReference type="EMBL" id="KAF5369446.1"/>
    </source>
</evidence>
<comment type="subcellular location">
    <subcellularLocation>
        <location evidence="1">Mitochondrion inner membrane</location>
    </subcellularLocation>
</comment>
<keyword evidence="12 16" id="KW-0408">Iron</keyword>
<keyword evidence="6 16" id="KW-0479">Metal-binding</keyword>
<evidence type="ECO:0000256" key="12">
    <source>
        <dbReference type="ARBA" id="ARBA00023004"/>
    </source>
</evidence>
<dbReference type="GO" id="GO:0010230">
    <property type="term" value="P:alternative respiration"/>
    <property type="evidence" value="ECO:0007669"/>
    <property type="project" value="TreeGrafter"/>
</dbReference>
<proteinExistence type="inferred from homology"/>
<evidence type="ECO:0000256" key="11">
    <source>
        <dbReference type="ARBA" id="ARBA00023002"/>
    </source>
</evidence>
<evidence type="ECO:0000256" key="1">
    <source>
        <dbReference type="ARBA" id="ARBA00004273"/>
    </source>
</evidence>
<dbReference type="EC" id="1.-.-.-" evidence="17"/>
<feature type="binding site" evidence="16">
    <location>
        <position position="309"/>
    </location>
    <ligand>
        <name>Fe cation</name>
        <dbReference type="ChEBI" id="CHEBI:24875"/>
        <label>2</label>
    </ligand>
</feature>
<dbReference type="PIRSF" id="PIRSF005229">
    <property type="entry name" value="AOX"/>
    <property type="match status" value="1"/>
</dbReference>
<evidence type="ECO:0000256" key="10">
    <source>
        <dbReference type="ARBA" id="ARBA00022989"/>
    </source>
</evidence>
<keyword evidence="10 18" id="KW-1133">Transmembrane helix</keyword>
<keyword evidence="13" id="KW-0496">Mitochondrion</keyword>
<evidence type="ECO:0000256" key="4">
    <source>
        <dbReference type="ARBA" id="ARBA00022660"/>
    </source>
</evidence>
<keyword evidence="3" id="KW-0813">Transport</keyword>
<evidence type="ECO:0000256" key="17">
    <source>
        <dbReference type="RuleBase" id="RU003779"/>
    </source>
</evidence>
<dbReference type="InterPro" id="IPR038659">
    <property type="entry name" value="AOX_sf"/>
</dbReference>
<dbReference type="AlphaFoldDB" id="A0A8H5GR32"/>
<dbReference type="Proteomes" id="UP000559256">
    <property type="component" value="Unassembled WGS sequence"/>
</dbReference>
<keyword evidence="14 17" id="KW-0472">Membrane</keyword>